<dbReference type="EMBL" id="CAFZ01000951">
    <property type="protein sequence ID" value="CCA76728.1"/>
    <property type="molecule type" value="Genomic_DNA"/>
</dbReference>
<dbReference type="CDD" id="cd01650">
    <property type="entry name" value="RT_nLTR_like"/>
    <property type="match status" value="1"/>
</dbReference>
<feature type="domain" description="Reverse transcriptase" evidence="1">
    <location>
        <begin position="105"/>
        <end position="293"/>
    </location>
</feature>
<evidence type="ECO:0000313" key="2">
    <source>
        <dbReference type="EMBL" id="CCA76728.1"/>
    </source>
</evidence>
<reference evidence="2 3" key="1">
    <citation type="journal article" date="2011" name="PLoS Pathog.">
        <title>Endophytic Life Strategies Decoded by Genome and Transcriptome Analyses of the Mutualistic Root Symbiont Piriformospora indica.</title>
        <authorList>
            <person name="Zuccaro A."/>
            <person name="Lahrmann U."/>
            <person name="Guldener U."/>
            <person name="Langen G."/>
            <person name="Pfiffi S."/>
            <person name="Biedenkopf D."/>
            <person name="Wong P."/>
            <person name="Samans B."/>
            <person name="Grimm C."/>
            <person name="Basiewicz M."/>
            <person name="Murat C."/>
            <person name="Martin F."/>
            <person name="Kogel K.H."/>
        </authorList>
    </citation>
    <scope>NUCLEOTIDE SEQUENCE [LARGE SCALE GENOMIC DNA]</scope>
    <source>
        <strain evidence="2 3">DSM 11827</strain>
    </source>
</reference>
<proteinExistence type="predicted"/>
<dbReference type="STRING" id="1109443.G4TZI5"/>
<dbReference type="OMA" id="WADDANI"/>
<dbReference type="eggNOG" id="KOG1075">
    <property type="taxonomic scope" value="Eukaryota"/>
</dbReference>
<dbReference type="SUPFAM" id="SSF56672">
    <property type="entry name" value="DNA/RNA polymerases"/>
    <property type="match status" value="1"/>
</dbReference>
<accession>G4TZI5</accession>
<dbReference type="OrthoDB" id="3044497at2759"/>
<keyword evidence="3" id="KW-1185">Reference proteome</keyword>
<sequence>EEKAELLCDTFFPPPPALALPRPRPAPQTALPQWTPYSIKRVSKAVGRLKCNKALGLDGIPNAAIQEALPAISPILKNVFNAAIQLRHIPKQWKESTTVVLQKPGKPAYNIAKAYQPIALLNTLGKLLSALMAEDLTYMSEHYALLPHSQFGGRPGRTTTDALHLLTSTIKKAWRESKVASALFLDIQAAFPNVVKPVLMQNMRAKGIPEEYVQTLENMLTGRSTCLKFDEVHSAPRTITNRNSQGCPLSMILYLFYIAPLLEIANGKDQLTLGFVDDSTLIAIGQNFHDTHLGLKDMMEREGGILDWSRSHHSPLENNKLGLVDFTMSSEKHKGSHPLVLEAKDSNGRMSTVMIQPTDSCKLLGVVIDQSLRWNKHQELVHTRAVKWTSLFSCIHRAFHGFPIRSGRQLFNSVAIPCITYATDIWYTPLYTKPDSACWMGSVAITKKLQAVQRRAAIGITGAIHTTAGDTLDAHLNMLPIEETLCLTCQKAAAQLASLPATHPLSKFMKQASRGLLQRHNTPLHRIFHSIDSKVDDLETITPASRNPNATNPFTISIEESRMLAKEADNNSNGNNKRVVVYTDGSGMEGMIGAGAVLYRDGVHKGELG</sequence>
<name>G4TZI5_SERID</name>
<protein>
    <recommendedName>
        <fullName evidence="1">Reverse transcriptase domain-containing protein</fullName>
    </recommendedName>
</protein>
<feature type="non-terminal residue" evidence="2">
    <location>
        <position position="1"/>
    </location>
</feature>
<dbReference type="HOGENOM" id="CLU_000680_4_0_1"/>
<dbReference type="AlphaFoldDB" id="G4TZI5"/>
<dbReference type="InterPro" id="IPR000477">
    <property type="entry name" value="RT_dom"/>
</dbReference>
<dbReference type="PANTHER" id="PTHR33481:SF1">
    <property type="entry name" value="ENDONUCLEASE_EXONUCLEASE_PHOSPHATASE DOMAIN-CONTAINING PROTEIN-RELATED"/>
    <property type="match status" value="1"/>
</dbReference>
<comment type="caution">
    <text evidence="2">The sequence shown here is derived from an EMBL/GenBank/DDBJ whole genome shotgun (WGS) entry which is preliminary data.</text>
</comment>
<dbReference type="InterPro" id="IPR043502">
    <property type="entry name" value="DNA/RNA_pol_sf"/>
</dbReference>
<organism evidence="2 3">
    <name type="scientific">Serendipita indica (strain DSM 11827)</name>
    <name type="common">Root endophyte fungus</name>
    <name type="synonym">Piriformospora indica</name>
    <dbReference type="NCBI Taxonomy" id="1109443"/>
    <lineage>
        <taxon>Eukaryota</taxon>
        <taxon>Fungi</taxon>
        <taxon>Dikarya</taxon>
        <taxon>Basidiomycota</taxon>
        <taxon>Agaricomycotina</taxon>
        <taxon>Agaricomycetes</taxon>
        <taxon>Sebacinales</taxon>
        <taxon>Serendipitaceae</taxon>
        <taxon>Serendipita</taxon>
    </lineage>
</organism>
<evidence type="ECO:0000259" key="1">
    <source>
        <dbReference type="Pfam" id="PF00078"/>
    </source>
</evidence>
<dbReference type="Proteomes" id="UP000007148">
    <property type="component" value="Unassembled WGS sequence"/>
</dbReference>
<dbReference type="Pfam" id="PF00078">
    <property type="entry name" value="RVT_1"/>
    <property type="match status" value="1"/>
</dbReference>
<dbReference type="InParanoid" id="G4TZI5"/>
<evidence type="ECO:0000313" key="3">
    <source>
        <dbReference type="Proteomes" id="UP000007148"/>
    </source>
</evidence>
<dbReference type="PANTHER" id="PTHR33481">
    <property type="entry name" value="REVERSE TRANSCRIPTASE"/>
    <property type="match status" value="1"/>
</dbReference>
<gene>
    <name evidence="2" type="ORF">PIIN_10716</name>
</gene>